<gene>
    <name evidence="1" type="ORF">SAMN02982990_01710</name>
</gene>
<protein>
    <submittedName>
        <fullName evidence="1">Uncharacterized protein</fullName>
    </submittedName>
</protein>
<evidence type="ECO:0000313" key="2">
    <source>
        <dbReference type="Proteomes" id="UP000183223"/>
    </source>
</evidence>
<dbReference type="GeneID" id="45658448"/>
<evidence type="ECO:0000313" key="1">
    <source>
        <dbReference type="EMBL" id="SCZ61411.1"/>
    </source>
</evidence>
<organism evidence="1 2">
    <name type="scientific">Photorhabdus luminescens</name>
    <name type="common">Xenorhabdus luminescens</name>
    <dbReference type="NCBI Taxonomy" id="29488"/>
    <lineage>
        <taxon>Bacteria</taxon>
        <taxon>Pseudomonadati</taxon>
        <taxon>Pseudomonadota</taxon>
        <taxon>Gammaproteobacteria</taxon>
        <taxon>Enterobacterales</taxon>
        <taxon>Morganellaceae</taxon>
        <taxon>Photorhabdus</taxon>
    </lineage>
</organism>
<dbReference type="RefSeq" id="WP_049585519.1">
    <property type="nucleotide sequence ID" value="NZ_CAWNHP010000015.1"/>
</dbReference>
<sequence>MSLITDIYETLCVASQPMSVSDLLAEHPSVPGRTVQRWLGKLVEDNKVQMLGEGRSRRYVIATEEISDPVADRSDNFPSYLRFI</sequence>
<accession>A0A1G5QJ77</accession>
<dbReference type="AlphaFoldDB" id="A0A1G5QJ77"/>
<proteinExistence type="predicted"/>
<dbReference type="OrthoDB" id="9807853at2"/>
<dbReference type="InterPro" id="IPR036388">
    <property type="entry name" value="WH-like_DNA-bd_sf"/>
</dbReference>
<dbReference type="Gene3D" id="1.10.10.10">
    <property type="entry name" value="Winged helix-like DNA-binding domain superfamily/Winged helix DNA-binding domain"/>
    <property type="match status" value="1"/>
</dbReference>
<dbReference type="InterPro" id="IPR036390">
    <property type="entry name" value="WH_DNA-bd_sf"/>
</dbReference>
<dbReference type="Proteomes" id="UP000183223">
    <property type="component" value="Unassembled WGS sequence"/>
</dbReference>
<reference evidence="2" key="1">
    <citation type="submission" date="2016-10" db="EMBL/GenBank/DDBJ databases">
        <authorList>
            <person name="Varghese N."/>
            <person name="Submissions S."/>
        </authorList>
    </citation>
    <scope>NUCLEOTIDE SEQUENCE [LARGE SCALE GENOMIC DNA]</scope>
    <source>
        <strain evidence="2">ATCC 29999</strain>
    </source>
</reference>
<dbReference type="SUPFAM" id="SSF46785">
    <property type="entry name" value="Winged helix' DNA-binding domain"/>
    <property type="match status" value="1"/>
</dbReference>
<keyword evidence="2" id="KW-1185">Reference proteome</keyword>
<name>A0A1G5QJ77_PHOLU</name>
<dbReference type="EMBL" id="FMWJ01000006">
    <property type="protein sequence ID" value="SCZ61411.1"/>
    <property type="molecule type" value="Genomic_DNA"/>
</dbReference>